<dbReference type="EC" id="3.4.-.-" evidence="8"/>
<accession>A0A2M9H7Z9</accession>
<keyword evidence="4 8" id="KW-0378">Hydrolase</keyword>
<keyword evidence="3" id="KW-0227">DNA damage</keyword>
<protein>
    <recommendedName>
        <fullName evidence="8">Abasic site processing protein</fullName>
        <ecNumber evidence="8">3.4.-.-</ecNumber>
    </recommendedName>
</protein>
<evidence type="ECO:0000256" key="2">
    <source>
        <dbReference type="ARBA" id="ARBA00022670"/>
    </source>
</evidence>
<comment type="caution">
    <text evidence="9">The sequence shown here is derived from an EMBL/GenBank/DDBJ whole genome shotgun (WGS) entry which is preliminary data.</text>
</comment>
<dbReference type="GO" id="GO:0106300">
    <property type="term" value="P:protein-DNA covalent cross-linking repair"/>
    <property type="evidence" value="ECO:0007669"/>
    <property type="project" value="InterPro"/>
</dbReference>
<evidence type="ECO:0000256" key="8">
    <source>
        <dbReference type="RuleBase" id="RU364100"/>
    </source>
</evidence>
<reference evidence="9 10" key="1">
    <citation type="submission" date="2017-10" db="EMBL/GenBank/DDBJ databases">
        <title>Draft genome sequences of strains TRE 1, TRE 9, TRE H and TRI 7, isolated from tamarins, belonging to four potential novel Bifidobacterium species.</title>
        <authorList>
            <person name="Mattarelli P."/>
            <person name="Modesto M."/>
            <person name="Puglisi E."/>
            <person name="Morelli L."/>
            <person name="Spezio C."/>
            <person name="Bonetti A."/>
            <person name="Sandri C."/>
        </authorList>
    </citation>
    <scope>NUCLEOTIDE SEQUENCE [LARGE SCALE GENOMIC DNA]</scope>
    <source>
        <strain evidence="10">TRE1</strain>
    </source>
</reference>
<evidence type="ECO:0000256" key="4">
    <source>
        <dbReference type="ARBA" id="ARBA00022801"/>
    </source>
</evidence>
<dbReference type="OrthoDB" id="9782620at2"/>
<dbReference type="GO" id="GO:0003697">
    <property type="term" value="F:single-stranded DNA binding"/>
    <property type="evidence" value="ECO:0007669"/>
    <property type="project" value="InterPro"/>
</dbReference>
<evidence type="ECO:0000313" key="10">
    <source>
        <dbReference type="Proteomes" id="UP000229095"/>
    </source>
</evidence>
<dbReference type="InterPro" id="IPR036590">
    <property type="entry name" value="SRAP-like"/>
</dbReference>
<dbReference type="RefSeq" id="WP_100511039.1">
    <property type="nucleotide sequence ID" value="NZ_PEBI01000003.1"/>
</dbReference>
<dbReference type="GO" id="GO:0016829">
    <property type="term" value="F:lyase activity"/>
    <property type="evidence" value="ECO:0007669"/>
    <property type="project" value="UniProtKB-KW"/>
</dbReference>
<evidence type="ECO:0000256" key="1">
    <source>
        <dbReference type="ARBA" id="ARBA00008136"/>
    </source>
</evidence>
<dbReference type="InterPro" id="IPR003738">
    <property type="entry name" value="SRAP"/>
</dbReference>
<gene>
    <name evidence="9" type="ORF">CS006_06660</name>
</gene>
<evidence type="ECO:0000256" key="3">
    <source>
        <dbReference type="ARBA" id="ARBA00022763"/>
    </source>
</evidence>
<dbReference type="PANTHER" id="PTHR13604">
    <property type="entry name" value="DC12-RELATED"/>
    <property type="match status" value="1"/>
</dbReference>
<dbReference type="PANTHER" id="PTHR13604:SF0">
    <property type="entry name" value="ABASIC SITE PROCESSING PROTEIN HMCES"/>
    <property type="match status" value="1"/>
</dbReference>
<comment type="similarity">
    <text evidence="1 8">Belongs to the SOS response-associated peptidase family.</text>
</comment>
<dbReference type="EMBL" id="PEBI01000003">
    <property type="protein sequence ID" value="PJM72936.1"/>
    <property type="molecule type" value="Genomic_DNA"/>
</dbReference>
<organism evidence="9 10">
    <name type="scientific">Bifidobacterium primatium</name>
    <dbReference type="NCBI Taxonomy" id="2045438"/>
    <lineage>
        <taxon>Bacteria</taxon>
        <taxon>Bacillati</taxon>
        <taxon>Actinomycetota</taxon>
        <taxon>Actinomycetes</taxon>
        <taxon>Bifidobacteriales</taxon>
        <taxon>Bifidobacteriaceae</taxon>
        <taxon>Bifidobacterium</taxon>
    </lineage>
</organism>
<keyword evidence="10" id="KW-1185">Reference proteome</keyword>
<evidence type="ECO:0000313" key="9">
    <source>
        <dbReference type="EMBL" id="PJM72936.1"/>
    </source>
</evidence>
<evidence type="ECO:0000256" key="6">
    <source>
        <dbReference type="ARBA" id="ARBA00023125"/>
    </source>
</evidence>
<dbReference type="GO" id="GO:0006508">
    <property type="term" value="P:proteolysis"/>
    <property type="evidence" value="ECO:0007669"/>
    <property type="project" value="UniProtKB-KW"/>
</dbReference>
<evidence type="ECO:0000256" key="7">
    <source>
        <dbReference type="ARBA" id="ARBA00023239"/>
    </source>
</evidence>
<keyword evidence="5" id="KW-0190">Covalent protein-DNA linkage</keyword>
<dbReference type="Proteomes" id="UP000229095">
    <property type="component" value="Unassembled WGS sequence"/>
</dbReference>
<dbReference type="Pfam" id="PF02586">
    <property type="entry name" value="SRAP"/>
    <property type="match status" value="1"/>
</dbReference>
<dbReference type="GO" id="GO:0008233">
    <property type="term" value="F:peptidase activity"/>
    <property type="evidence" value="ECO:0007669"/>
    <property type="project" value="UniProtKB-KW"/>
</dbReference>
<keyword evidence="6" id="KW-0238">DNA-binding</keyword>
<keyword evidence="2 8" id="KW-0645">Protease</keyword>
<keyword evidence="7" id="KW-0456">Lyase</keyword>
<proteinExistence type="inferred from homology"/>
<evidence type="ECO:0000256" key="5">
    <source>
        <dbReference type="ARBA" id="ARBA00023124"/>
    </source>
</evidence>
<sequence length="230" mass="25559">MCRRFALDLDWDAVAARFAVDDDDVNADALPDPSYNIAPRQTIAVVAQGRDGRRHLTGANWSLIPRWSTTDDLPYPTYNARVESIASKPTFADSTRSMRCLIPASGYYEWHGVKPFYFHAGDGMPLYMAGLYSWWRASSATPWLLTATIITCQAVEGPASVHDRMPLLMSQPLYDAWLDPAVDGPTLLPQVHTAGESLSRALAFHEVAPLDGDGPELIRPVTREEPLRLF</sequence>
<name>A0A2M9H7Z9_9BIFI</name>
<dbReference type="AlphaFoldDB" id="A0A2M9H7Z9"/>
<dbReference type="Gene3D" id="3.90.1680.10">
    <property type="entry name" value="SOS response associated peptidase-like"/>
    <property type="match status" value="1"/>
</dbReference>
<dbReference type="SUPFAM" id="SSF143081">
    <property type="entry name" value="BB1717-like"/>
    <property type="match status" value="1"/>
</dbReference>